<accession>A0ABQ9UVR3</accession>
<dbReference type="Proteomes" id="UP001266305">
    <property type="component" value="Unassembled WGS sequence"/>
</dbReference>
<name>A0ABQ9UVR3_SAGOE</name>
<dbReference type="InterPro" id="IPR028257">
    <property type="entry name" value="CEP126"/>
</dbReference>
<gene>
    <name evidence="2" type="ORF">P7K49_022552</name>
</gene>
<feature type="coiled-coil region" evidence="1">
    <location>
        <begin position="32"/>
        <end position="59"/>
    </location>
</feature>
<dbReference type="EMBL" id="JASSZA010000010">
    <property type="protein sequence ID" value="KAK2101204.1"/>
    <property type="molecule type" value="Genomic_DNA"/>
</dbReference>
<keyword evidence="3" id="KW-1185">Reference proteome</keyword>
<evidence type="ECO:0000256" key="1">
    <source>
        <dbReference type="SAM" id="Coils"/>
    </source>
</evidence>
<protein>
    <submittedName>
        <fullName evidence="2">Uncharacterized protein</fullName>
    </submittedName>
</protein>
<sequence>MQTCQKLEGATEENLLFVVSDLDKVLKLPFTKKAFEEKRKEQEEKEHQIREQILQQRRQKFEEVTEKFQRAHIPLSQRRKADALCQGFGAFFMSIHCTVLPS</sequence>
<dbReference type="PANTHER" id="PTHR31191">
    <property type="entry name" value="CENTROSOMAL PROTEIN CEP126"/>
    <property type="match status" value="1"/>
</dbReference>
<dbReference type="Pfam" id="PF15352">
    <property type="entry name" value="K1377"/>
    <property type="match status" value="1"/>
</dbReference>
<organism evidence="2 3">
    <name type="scientific">Saguinus oedipus</name>
    <name type="common">Cotton-top tamarin</name>
    <name type="synonym">Oedipomidas oedipus</name>
    <dbReference type="NCBI Taxonomy" id="9490"/>
    <lineage>
        <taxon>Eukaryota</taxon>
        <taxon>Metazoa</taxon>
        <taxon>Chordata</taxon>
        <taxon>Craniata</taxon>
        <taxon>Vertebrata</taxon>
        <taxon>Euteleostomi</taxon>
        <taxon>Mammalia</taxon>
        <taxon>Eutheria</taxon>
        <taxon>Euarchontoglires</taxon>
        <taxon>Primates</taxon>
        <taxon>Haplorrhini</taxon>
        <taxon>Platyrrhini</taxon>
        <taxon>Cebidae</taxon>
        <taxon>Callitrichinae</taxon>
        <taxon>Saguinus</taxon>
    </lineage>
</organism>
<keyword evidence="1" id="KW-0175">Coiled coil</keyword>
<dbReference type="PANTHER" id="PTHR31191:SF4">
    <property type="entry name" value="CENTROSOMAL PROTEIN OF 126 KDA"/>
    <property type="match status" value="1"/>
</dbReference>
<proteinExistence type="predicted"/>
<reference evidence="2 3" key="1">
    <citation type="submission" date="2023-05" db="EMBL/GenBank/DDBJ databases">
        <title>B98-5 Cell Line De Novo Hybrid Assembly: An Optical Mapping Approach.</title>
        <authorList>
            <person name="Kananen K."/>
            <person name="Auerbach J.A."/>
            <person name="Kautto E."/>
            <person name="Blachly J.S."/>
        </authorList>
    </citation>
    <scope>NUCLEOTIDE SEQUENCE [LARGE SCALE GENOMIC DNA]</scope>
    <source>
        <strain evidence="2">B95-8</strain>
        <tissue evidence="2">Cell line</tissue>
    </source>
</reference>
<evidence type="ECO:0000313" key="2">
    <source>
        <dbReference type="EMBL" id="KAK2101204.1"/>
    </source>
</evidence>
<comment type="caution">
    <text evidence="2">The sequence shown here is derived from an EMBL/GenBank/DDBJ whole genome shotgun (WGS) entry which is preliminary data.</text>
</comment>
<evidence type="ECO:0000313" key="3">
    <source>
        <dbReference type="Proteomes" id="UP001266305"/>
    </source>
</evidence>